<comment type="caution">
    <text evidence="4">The sequence shown here is derived from an EMBL/GenBank/DDBJ whole genome shotgun (WGS) entry which is preliminary data.</text>
</comment>
<keyword evidence="5" id="KW-1185">Reference proteome</keyword>
<feature type="domain" description="Acyl-CoA dehydrogenase C-terminal" evidence="3">
    <location>
        <begin position="240"/>
        <end position="371"/>
    </location>
</feature>
<dbReference type="Pfam" id="PF02771">
    <property type="entry name" value="Acyl-CoA_dh_N"/>
    <property type="match status" value="1"/>
</dbReference>
<dbReference type="InterPro" id="IPR046373">
    <property type="entry name" value="Acyl-CoA_Oxase/DH_mid-dom_sf"/>
</dbReference>
<accession>A0A158L3C7</accession>
<dbReference type="Gene3D" id="2.40.110.10">
    <property type="entry name" value="Butyryl-CoA Dehydrogenase, subunit A, domain 2"/>
    <property type="match status" value="1"/>
</dbReference>
<name>A0A158L3C7_9BURK</name>
<dbReference type="AlphaFoldDB" id="A0A158L3C7"/>
<dbReference type="Proteomes" id="UP000055019">
    <property type="component" value="Unassembled WGS sequence"/>
</dbReference>
<dbReference type="InterPro" id="IPR013107">
    <property type="entry name" value="Acyl-CoA_DH_C"/>
</dbReference>
<dbReference type="GO" id="GO:0003995">
    <property type="term" value="F:acyl-CoA dehydrogenase activity"/>
    <property type="evidence" value="ECO:0007669"/>
    <property type="project" value="TreeGrafter"/>
</dbReference>
<dbReference type="InterPro" id="IPR013786">
    <property type="entry name" value="AcylCoA_DH/ox_N"/>
</dbReference>
<evidence type="ECO:0000259" key="2">
    <source>
        <dbReference type="Pfam" id="PF02771"/>
    </source>
</evidence>
<feature type="domain" description="Acyl-CoA dehydrogenase/oxidase N-terminal" evidence="2">
    <location>
        <begin position="29"/>
        <end position="98"/>
    </location>
</feature>
<dbReference type="SUPFAM" id="SSF47203">
    <property type="entry name" value="Acyl-CoA dehydrogenase C-terminal domain-like"/>
    <property type="match status" value="1"/>
</dbReference>
<gene>
    <name evidence="4" type="ORF">AWB74_08298</name>
</gene>
<dbReference type="Pfam" id="PF08028">
    <property type="entry name" value="Acyl-CoA_dh_2"/>
    <property type="match status" value="1"/>
</dbReference>
<dbReference type="SUPFAM" id="SSF56645">
    <property type="entry name" value="Acyl-CoA dehydrogenase NM domain-like"/>
    <property type="match status" value="1"/>
</dbReference>
<evidence type="ECO:0000313" key="4">
    <source>
        <dbReference type="EMBL" id="SAL87866.1"/>
    </source>
</evidence>
<reference evidence="4" key="1">
    <citation type="submission" date="2016-01" db="EMBL/GenBank/DDBJ databases">
        <authorList>
            <person name="Peeters C."/>
        </authorList>
    </citation>
    <scope>NUCLEOTIDE SEQUENCE [LARGE SCALE GENOMIC DNA]</scope>
    <source>
        <strain evidence="4">LMG 29317</strain>
    </source>
</reference>
<dbReference type="InterPro" id="IPR009100">
    <property type="entry name" value="AcylCoA_DH/oxidase_NM_dom_sf"/>
</dbReference>
<dbReference type="InterPro" id="IPR037069">
    <property type="entry name" value="AcylCoA_DH/ox_N_sf"/>
</dbReference>
<evidence type="ECO:0000313" key="5">
    <source>
        <dbReference type="Proteomes" id="UP000055019"/>
    </source>
</evidence>
<keyword evidence="1" id="KW-0560">Oxidoreductase</keyword>
<dbReference type="InterPro" id="IPR036250">
    <property type="entry name" value="AcylCo_DH-like_C"/>
</dbReference>
<protein>
    <submittedName>
        <fullName evidence="4">Acyl-CoA dehydrogenase</fullName>
    </submittedName>
</protein>
<evidence type="ECO:0000259" key="3">
    <source>
        <dbReference type="Pfam" id="PF08028"/>
    </source>
</evidence>
<dbReference type="PIRSF" id="PIRSF016578">
    <property type="entry name" value="HsaA"/>
    <property type="match status" value="1"/>
</dbReference>
<dbReference type="PANTHER" id="PTHR43884">
    <property type="entry name" value="ACYL-COA DEHYDROGENASE"/>
    <property type="match status" value="1"/>
</dbReference>
<evidence type="ECO:0000256" key="1">
    <source>
        <dbReference type="ARBA" id="ARBA00023002"/>
    </source>
</evidence>
<dbReference type="EMBL" id="FCOM02000104">
    <property type="protein sequence ID" value="SAL87866.1"/>
    <property type="molecule type" value="Genomic_DNA"/>
</dbReference>
<dbReference type="Gene3D" id="1.20.140.10">
    <property type="entry name" value="Butyryl-CoA Dehydrogenase, subunit A, domain 3"/>
    <property type="match status" value="1"/>
</dbReference>
<dbReference type="Gene3D" id="1.10.540.10">
    <property type="entry name" value="Acyl-CoA dehydrogenase/oxidase, N-terminal domain"/>
    <property type="match status" value="1"/>
</dbReference>
<dbReference type="PANTHER" id="PTHR43884:SF12">
    <property type="entry name" value="ISOVALERYL-COA DEHYDROGENASE, MITOCHONDRIAL-RELATED"/>
    <property type="match status" value="1"/>
</dbReference>
<dbReference type="GO" id="GO:0050660">
    <property type="term" value="F:flavin adenine dinucleotide binding"/>
    <property type="evidence" value="ECO:0007669"/>
    <property type="project" value="InterPro"/>
</dbReference>
<organism evidence="4 5">
    <name type="scientific">Caballeronia arvi</name>
    <dbReference type="NCBI Taxonomy" id="1777135"/>
    <lineage>
        <taxon>Bacteria</taxon>
        <taxon>Pseudomonadati</taxon>
        <taxon>Pseudomonadota</taxon>
        <taxon>Betaproteobacteria</taxon>
        <taxon>Burkholderiales</taxon>
        <taxon>Burkholderiaceae</taxon>
        <taxon>Caballeronia</taxon>
    </lineage>
</organism>
<sequence>MNAAVDQIPTRDSTVTVEDAVVTLDSVITEIAARREEFTRLSHVPRDIIDKLKKIGIFRAYTPMRFGGSGMPPADFLRVLERISSADGSTGWVAAFGSSNTYLAALPVETQAIIYADGPDQVNGGGLYPVQPATPVEGGWRVNGRWRFASGCKGADWLNVGIGGAETGPNAGKPLAAVLPARDVTIVDNWNVVGMQATGSHDLVVEDKYVPHEWTFVRGAPSTIDEPLYRYPTVAFQGQVHASVNLGLARAALDLIIDMGGGKKTLTGAPRLADRPYFRIDLAKCEAMYHSSRAFFYDAIEAAWETILKGDPVSPQEANLLRLSATNAAHMCSAVVQQAFKLGGTTAIFNTNRLQWLARDAMVVTQHAALNEGTYDSAGALFAGVAPSAPYP</sequence>
<proteinExistence type="predicted"/>
<dbReference type="OrthoDB" id="7316074at2"/>